<gene>
    <name evidence="1" type="ORF">SDC9_66632</name>
</gene>
<sequence>MFLRIHQFLMFVLSMDIDQGFPDLAHSRNRYDCAIDAGNIFAVPGKFPLQQNLVPIRLYSIRFQHGRCLGVFGNTEKPLDDRFVFAVSNQIVGPSSACQQTDGIDDDGFSCSGFPGKHGHSLVKTHLKIFNYRKIFNGQLL</sequence>
<reference evidence="1" key="1">
    <citation type="submission" date="2019-08" db="EMBL/GenBank/DDBJ databases">
        <authorList>
            <person name="Kucharzyk K."/>
            <person name="Murdoch R.W."/>
            <person name="Higgins S."/>
            <person name="Loffler F."/>
        </authorList>
    </citation>
    <scope>NUCLEOTIDE SEQUENCE</scope>
</reference>
<name>A0A644Y0Z0_9ZZZZ</name>
<evidence type="ECO:0000313" key="1">
    <source>
        <dbReference type="EMBL" id="MPM20203.1"/>
    </source>
</evidence>
<dbReference type="AlphaFoldDB" id="A0A644Y0Z0"/>
<proteinExistence type="predicted"/>
<comment type="caution">
    <text evidence="1">The sequence shown here is derived from an EMBL/GenBank/DDBJ whole genome shotgun (WGS) entry which is preliminary data.</text>
</comment>
<organism evidence="1">
    <name type="scientific">bioreactor metagenome</name>
    <dbReference type="NCBI Taxonomy" id="1076179"/>
    <lineage>
        <taxon>unclassified sequences</taxon>
        <taxon>metagenomes</taxon>
        <taxon>ecological metagenomes</taxon>
    </lineage>
</organism>
<protein>
    <submittedName>
        <fullName evidence="1">Uncharacterized protein</fullName>
    </submittedName>
</protein>
<dbReference type="EMBL" id="VSSQ01003332">
    <property type="protein sequence ID" value="MPM20203.1"/>
    <property type="molecule type" value="Genomic_DNA"/>
</dbReference>
<accession>A0A644Y0Z0</accession>